<dbReference type="GeneTree" id="ENSGT00940000176998"/>
<dbReference type="Ensembl" id="ENSPLAT00000020854.1">
    <property type="protein sequence ID" value="ENSPLAP00000013000.1"/>
    <property type="gene ID" value="ENSPLAG00000016444.1"/>
</dbReference>
<accession>A0A3B3UI12</accession>
<reference evidence="2" key="2">
    <citation type="submission" date="2025-09" db="UniProtKB">
        <authorList>
            <consortium name="Ensembl"/>
        </authorList>
    </citation>
    <scope>IDENTIFICATION</scope>
</reference>
<dbReference type="Proteomes" id="UP000261500">
    <property type="component" value="Unplaced"/>
</dbReference>
<feature type="chain" id="PRO_5017418733" description="Interleukin-4" evidence="1">
    <location>
        <begin position="19"/>
        <end position="140"/>
    </location>
</feature>
<reference evidence="2" key="1">
    <citation type="submission" date="2025-08" db="UniProtKB">
        <authorList>
            <consortium name="Ensembl"/>
        </authorList>
    </citation>
    <scope>IDENTIFICATION</scope>
</reference>
<sequence length="140" mass="15775">MVMAILLLVCAVVQLVIPAPSASPDATHISLNHIMMEAGKCEDIFTRELFVEDVQDLVDDGCKVRDVFFCKVHMILSKHEKSEPKKNEQSLVRYLGTYINNTNIDCPEVLKTVKNSTVTRPITALLKNIVKCSKKKNFRV</sequence>
<organism evidence="2 3">
    <name type="scientific">Poecilia latipinna</name>
    <name type="common">sailfin molly</name>
    <dbReference type="NCBI Taxonomy" id="48699"/>
    <lineage>
        <taxon>Eukaryota</taxon>
        <taxon>Metazoa</taxon>
        <taxon>Chordata</taxon>
        <taxon>Craniata</taxon>
        <taxon>Vertebrata</taxon>
        <taxon>Euteleostomi</taxon>
        <taxon>Actinopterygii</taxon>
        <taxon>Neopterygii</taxon>
        <taxon>Teleostei</taxon>
        <taxon>Neoteleostei</taxon>
        <taxon>Acanthomorphata</taxon>
        <taxon>Ovalentaria</taxon>
        <taxon>Atherinomorphae</taxon>
        <taxon>Cyprinodontiformes</taxon>
        <taxon>Poeciliidae</taxon>
        <taxon>Poeciliinae</taxon>
        <taxon>Poecilia</taxon>
    </lineage>
</organism>
<protein>
    <recommendedName>
        <fullName evidence="4">Interleukin-4</fullName>
    </recommendedName>
</protein>
<evidence type="ECO:0000256" key="1">
    <source>
        <dbReference type="SAM" id="SignalP"/>
    </source>
</evidence>
<evidence type="ECO:0000313" key="2">
    <source>
        <dbReference type="Ensembl" id="ENSPLAP00000013000.1"/>
    </source>
</evidence>
<proteinExistence type="predicted"/>
<evidence type="ECO:0008006" key="4">
    <source>
        <dbReference type="Google" id="ProtNLM"/>
    </source>
</evidence>
<name>A0A3B3UI12_9TELE</name>
<keyword evidence="3" id="KW-1185">Reference proteome</keyword>
<keyword evidence="1" id="KW-0732">Signal</keyword>
<evidence type="ECO:0000313" key="3">
    <source>
        <dbReference type="Proteomes" id="UP000261500"/>
    </source>
</evidence>
<feature type="signal peptide" evidence="1">
    <location>
        <begin position="1"/>
        <end position="18"/>
    </location>
</feature>
<dbReference type="AlphaFoldDB" id="A0A3B3UI12"/>